<dbReference type="CDD" id="cd00082">
    <property type="entry name" value="HisKA"/>
    <property type="match status" value="1"/>
</dbReference>
<dbReference type="InterPro" id="IPR029016">
    <property type="entry name" value="GAF-like_dom_sf"/>
</dbReference>
<dbReference type="SMART" id="SM00388">
    <property type="entry name" value="HisKA"/>
    <property type="match status" value="1"/>
</dbReference>
<protein>
    <recommendedName>
        <fullName evidence="3">histidine kinase</fullName>
        <ecNumber evidence="3">2.7.13.3</ecNumber>
    </recommendedName>
</protein>
<name>A0A537LRV3_9BACT</name>
<evidence type="ECO:0000256" key="3">
    <source>
        <dbReference type="ARBA" id="ARBA00012438"/>
    </source>
</evidence>
<reference evidence="15 16" key="1">
    <citation type="journal article" date="2019" name="Nat. Microbiol.">
        <title>Mediterranean grassland soil C-N compound turnover is dependent on rainfall and depth, and is mediated by genomically divergent microorganisms.</title>
        <authorList>
            <person name="Diamond S."/>
            <person name="Andeer P.F."/>
            <person name="Li Z."/>
            <person name="Crits-Christoph A."/>
            <person name="Burstein D."/>
            <person name="Anantharaman K."/>
            <person name="Lane K.R."/>
            <person name="Thomas B.C."/>
            <person name="Pan C."/>
            <person name="Northen T.R."/>
            <person name="Banfield J.F."/>
        </authorList>
    </citation>
    <scope>NUCLEOTIDE SEQUENCE [LARGE SCALE GENOMIC DNA]</scope>
    <source>
        <strain evidence="15">NP_1</strain>
    </source>
</reference>
<accession>A0A537LRV3</accession>
<dbReference type="InterPro" id="IPR036890">
    <property type="entry name" value="HATPase_C_sf"/>
</dbReference>
<evidence type="ECO:0000256" key="2">
    <source>
        <dbReference type="ARBA" id="ARBA00004651"/>
    </source>
</evidence>
<evidence type="ECO:0000256" key="1">
    <source>
        <dbReference type="ARBA" id="ARBA00000085"/>
    </source>
</evidence>
<dbReference type="Pfam" id="PF02518">
    <property type="entry name" value="HATPase_c"/>
    <property type="match status" value="1"/>
</dbReference>
<dbReference type="GO" id="GO:0030295">
    <property type="term" value="F:protein kinase activator activity"/>
    <property type="evidence" value="ECO:0007669"/>
    <property type="project" value="TreeGrafter"/>
</dbReference>
<dbReference type="PROSITE" id="PS50885">
    <property type="entry name" value="HAMP"/>
    <property type="match status" value="1"/>
</dbReference>
<evidence type="ECO:0000256" key="8">
    <source>
        <dbReference type="ARBA" id="ARBA00022777"/>
    </source>
</evidence>
<dbReference type="EC" id="2.7.13.3" evidence="3"/>
<evidence type="ECO:0000256" key="12">
    <source>
        <dbReference type="SAM" id="Phobius"/>
    </source>
</evidence>
<dbReference type="InterPro" id="IPR004358">
    <property type="entry name" value="Sig_transdc_His_kin-like_C"/>
</dbReference>
<proteinExistence type="predicted"/>
<dbReference type="InterPro" id="IPR003660">
    <property type="entry name" value="HAMP_dom"/>
</dbReference>
<dbReference type="SUPFAM" id="SSF158472">
    <property type="entry name" value="HAMP domain-like"/>
    <property type="match status" value="1"/>
</dbReference>
<dbReference type="Pfam" id="PF02743">
    <property type="entry name" value="dCache_1"/>
    <property type="match status" value="1"/>
</dbReference>
<dbReference type="FunFam" id="1.10.287.130:FF:000070">
    <property type="entry name" value="Histidine kinase sensor protein"/>
    <property type="match status" value="1"/>
</dbReference>
<dbReference type="SMART" id="SM00387">
    <property type="entry name" value="HATPase_c"/>
    <property type="match status" value="1"/>
</dbReference>
<dbReference type="Pfam" id="PF00512">
    <property type="entry name" value="HisKA"/>
    <property type="match status" value="1"/>
</dbReference>
<dbReference type="GO" id="GO:0000155">
    <property type="term" value="F:phosphorelay sensor kinase activity"/>
    <property type="evidence" value="ECO:0007669"/>
    <property type="project" value="InterPro"/>
</dbReference>
<evidence type="ECO:0000256" key="5">
    <source>
        <dbReference type="ARBA" id="ARBA00022553"/>
    </source>
</evidence>
<dbReference type="FunFam" id="3.30.565.10:FF:000006">
    <property type="entry name" value="Sensor histidine kinase WalK"/>
    <property type="match status" value="1"/>
</dbReference>
<dbReference type="Gene3D" id="6.10.340.10">
    <property type="match status" value="1"/>
</dbReference>
<keyword evidence="4" id="KW-1003">Cell membrane</keyword>
<feature type="domain" description="HAMP" evidence="14">
    <location>
        <begin position="327"/>
        <end position="380"/>
    </location>
</feature>
<dbReference type="PANTHER" id="PTHR42878:SF15">
    <property type="entry name" value="BACTERIOPHYTOCHROME"/>
    <property type="match status" value="1"/>
</dbReference>
<dbReference type="PROSITE" id="PS50109">
    <property type="entry name" value="HIS_KIN"/>
    <property type="match status" value="1"/>
</dbReference>
<feature type="transmembrane region" description="Helical" evidence="12">
    <location>
        <begin position="20"/>
        <end position="42"/>
    </location>
</feature>
<dbReference type="Gene3D" id="1.10.287.130">
    <property type="match status" value="1"/>
</dbReference>
<evidence type="ECO:0000256" key="9">
    <source>
        <dbReference type="ARBA" id="ARBA00022989"/>
    </source>
</evidence>
<dbReference type="Gene3D" id="3.30.450.40">
    <property type="match status" value="1"/>
</dbReference>
<evidence type="ECO:0000256" key="7">
    <source>
        <dbReference type="ARBA" id="ARBA00022692"/>
    </source>
</evidence>
<dbReference type="Pfam" id="PF00672">
    <property type="entry name" value="HAMP"/>
    <property type="match status" value="1"/>
</dbReference>
<dbReference type="SUPFAM" id="SSF47384">
    <property type="entry name" value="Homodimeric domain of signal transducing histidine kinase"/>
    <property type="match status" value="1"/>
</dbReference>
<dbReference type="InterPro" id="IPR033479">
    <property type="entry name" value="dCache_1"/>
</dbReference>
<dbReference type="GO" id="GO:0000156">
    <property type="term" value="F:phosphorelay response regulator activity"/>
    <property type="evidence" value="ECO:0007669"/>
    <property type="project" value="TreeGrafter"/>
</dbReference>
<evidence type="ECO:0000259" key="14">
    <source>
        <dbReference type="PROSITE" id="PS50885"/>
    </source>
</evidence>
<evidence type="ECO:0000256" key="6">
    <source>
        <dbReference type="ARBA" id="ARBA00022679"/>
    </source>
</evidence>
<evidence type="ECO:0000313" key="16">
    <source>
        <dbReference type="Proteomes" id="UP000315217"/>
    </source>
</evidence>
<comment type="catalytic activity">
    <reaction evidence="1">
        <text>ATP + protein L-histidine = ADP + protein N-phospho-L-histidine.</text>
        <dbReference type="EC" id="2.7.13.3"/>
    </reaction>
</comment>
<dbReference type="PANTHER" id="PTHR42878">
    <property type="entry name" value="TWO-COMPONENT HISTIDINE KINASE"/>
    <property type="match status" value="1"/>
</dbReference>
<dbReference type="PRINTS" id="PR00344">
    <property type="entry name" value="BCTRLSENSOR"/>
</dbReference>
<dbReference type="SUPFAM" id="SSF55874">
    <property type="entry name" value="ATPase domain of HSP90 chaperone/DNA topoisomerase II/histidine kinase"/>
    <property type="match status" value="1"/>
</dbReference>
<sequence>MGTQTSTHQPRQRWFLRSSLLLKQTAFVAVVTIVTGGTLILASEGFARRMVRDEIDQRLLLAATDRQALLQNYIHQQEELVGLVASRTRLRQLVADRAAGKIAPDEFRQQSAQILADARRSAKGFVSISIADPQGTIITATDEMSVGNDYGTDPDFMEGRRKSNLGAPRRVGAAYQSLLTAPVVGNGGQLQAVVIVVLDAQPMADLLAGRAGLGESGETLVGTLRDSTIHLLLPARNAPQLADIPVGRMPAMALAVHGQSGLLHPWDYRDVEVLAAYRPVGYLDWGLVVKIDAAEAYAPLARFRAIVAILEAAIALAGAGLSYLLAKRFTQPILQLADKAATIATGDLTARTGLAHRTDEFGDLARTFDEMAEQIQRHVHRTDALAEASHTFAETARDFEGVLTRVSHRVAELIGDTCIIFLASDDNVWLEPVALYDSDPEVLAFTREVLAAAPVRVDDNTMSGKVFKQNEPLLVPQVSVASLRQITKEEYWPLLDRVASRSLLMVPLRAQGRSIGVLSLARHRPESGAYSEEDLKFATALAERAGMAILNARLYRALEVSNADLERRVADRTAELEAANKELEAFSYSVAHDLRAPLRAMHGFSRLIVEDFAPHLPDEAQRYLHLVQDNAEQMGRLIDDLLTFSRLGRKPLEKQRVRTADLVRQIVSGLQQEHTGREVAITIGDLPDCTADPALLKQVFANLLSNAVKFTRTRNPASIEVTSRVDGSEPIYQVKDNGVGFDMQYAGKLFGVFQRLHRAEEYEGTGVGLAIVQRIIHRHGGRTWAESELDKGATFYFTLGGASHDGGAGRNSAG</sequence>
<feature type="domain" description="Histidine kinase" evidence="13">
    <location>
        <begin position="589"/>
        <end position="803"/>
    </location>
</feature>
<comment type="subcellular location">
    <subcellularLocation>
        <location evidence="2">Cell membrane</location>
        <topology evidence="2">Multi-pass membrane protein</topology>
    </subcellularLocation>
</comment>
<evidence type="ECO:0000256" key="11">
    <source>
        <dbReference type="ARBA" id="ARBA00023136"/>
    </source>
</evidence>
<dbReference type="SMART" id="SM00065">
    <property type="entry name" value="GAF"/>
    <property type="match status" value="1"/>
</dbReference>
<dbReference type="Gene3D" id="3.30.565.10">
    <property type="entry name" value="Histidine kinase-like ATPase, C-terminal domain"/>
    <property type="match status" value="1"/>
</dbReference>
<dbReference type="CDD" id="cd06225">
    <property type="entry name" value="HAMP"/>
    <property type="match status" value="1"/>
</dbReference>
<dbReference type="GO" id="GO:0007234">
    <property type="term" value="P:osmosensory signaling via phosphorelay pathway"/>
    <property type="evidence" value="ECO:0007669"/>
    <property type="project" value="TreeGrafter"/>
</dbReference>
<keyword evidence="5" id="KW-0597">Phosphoprotein</keyword>
<dbReference type="InterPro" id="IPR005467">
    <property type="entry name" value="His_kinase_dom"/>
</dbReference>
<keyword evidence="8" id="KW-0418">Kinase</keyword>
<dbReference type="SUPFAM" id="SSF55781">
    <property type="entry name" value="GAF domain-like"/>
    <property type="match status" value="1"/>
</dbReference>
<dbReference type="InterPro" id="IPR003661">
    <property type="entry name" value="HisK_dim/P_dom"/>
</dbReference>
<evidence type="ECO:0000313" key="15">
    <source>
        <dbReference type="EMBL" id="TMJ10672.1"/>
    </source>
</evidence>
<evidence type="ECO:0000259" key="13">
    <source>
        <dbReference type="PROSITE" id="PS50109"/>
    </source>
</evidence>
<keyword evidence="7 12" id="KW-0812">Transmembrane</keyword>
<keyword evidence="6" id="KW-0808">Transferase</keyword>
<dbReference type="EMBL" id="VBAI01000106">
    <property type="protein sequence ID" value="TMJ10672.1"/>
    <property type="molecule type" value="Genomic_DNA"/>
</dbReference>
<dbReference type="AlphaFoldDB" id="A0A537LRV3"/>
<dbReference type="GO" id="GO:0005886">
    <property type="term" value="C:plasma membrane"/>
    <property type="evidence" value="ECO:0007669"/>
    <property type="project" value="UniProtKB-SubCell"/>
</dbReference>
<comment type="caution">
    <text evidence="15">The sequence shown here is derived from an EMBL/GenBank/DDBJ whole genome shotgun (WGS) entry which is preliminary data.</text>
</comment>
<dbReference type="InterPro" id="IPR003018">
    <property type="entry name" value="GAF"/>
</dbReference>
<dbReference type="InterPro" id="IPR003594">
    <property type="entry name" value="HATPase_dom"/>
</dbReference>
<organism evidence="15 16">
    <name type="scientific">Candidatus Segetimicrobium genomatis</name>
    <dbReference type="NCBI Taxonomy" id="2569760"/>
    <lineage>
        <taxon>Bacteria</taxon>
        <taxon>Bacillati</taxon>
        <taxon>Candidatus Sysuimicrobiota</taxon>
        <taxon>Candidatus Sysuimicrobiia</taxon>
        <taxon>Candidatus Sysuimicrobiales</taxon>
        <taxon>Candidatus Segetimicrobiaceae</taxon>
        <taxon>Candidatus Segetimicrobium</taxon>
    </lineage>
</organism>
<keyword evidence="10" id="KW-0902">Two-component regulatory system</keyword>
<dbReference type="InterPro" id="IPR050351">
    <property type="entry name" value="BphY/WalK/GraS-like"/>
</dbReference>
<evidence type="ECO:0000256" key="4">
    <source>
        <dbReference type="ARBA" id="ARBA00022475"/>
    </source>
</evidence>
<dbReference type="Pfam" id="PF01590">
    <property type="entry name" value="GAF"/>
    <property type="match status" value="1"/>
</dbReference>
<dbReference type="InterPro" id="IPR036097">
    <property type="entry name" value="HisK_dim/P_sf"/>
</dbReference>
<keyword evidence="9 12" id="KW-1133">Transmembrane helix</keyword>
<gene>
    <name evidence="15" type="ORF">E6G98_07160</name>
</gene>
<dbReference type="SMART" id="SM00304">
    <property type="entry name" value="HAMP"/>
    <property type="match status" value="1"/>
</dbReference>
<keyword evidence="11 12" id="KW-0472">Membrane</keyword>
<dbReference type="CDD" id="cd18773">
    <property type="entry name" value="PDC1_HK_sensor"/>
    <property type="match status" value="1"/>
</dbReference>
<evidence type="ECO:0000256" key="10">
    <source>
        <dbReference type="ARBA" id="ARBA00023012"/>
    </source>
</evidence>
<dbReference type="Proteomes" id="UP000315217">
    <property type="component" value="Unassembled WGS sequence"/>
</dbReference>